<name>A0A6M7X148_RHILI</name>
<dbReference type="PIRSF" id="PIRSF039012">
    <property type="entry name" value="ASP"/>
    <property type="match status" value="1"/>
</dbReference>
<dbReference type="EMBL" id="CP033367">
    <property type="protein sequence ID" value="QKD05718.1"/>
    <property type="molecule type" value="Genomic_DNA"/>
</dbReference>
<evidence type="ECO:0000256" key="5">
    <source>
        <dbReference type="SAM" id="MobiDB-lite"/>
    </source>
</evidence>
<gene>
    <name evidence="7" type="ORF">EB235_33125</name>
</gene>
<organism evidence="7 8">
    <name type="scientific">Mesorhizobium loti R88b</name>
    <dbReference type="NCBI Taxonomy" id="935548"/>
    <lineage>
        <taxon>Bacteria</taxon>
        <taxon>Pseudomonadati</taxon>
        <taxon>Pseudomonadota</taxon>
        <taxon>Alphaproteobacteria</taxon>
        <taxon>Hyphomicrobiales</taxon>
        <taxon>Phyllobacteriaceae</taxon>
        <taxon>Mesorhizobium</taxon>
    </lineage>
</organism>
<reference evidence="7 8" key="1">
    <citation type="submission" date="2018-10" db="EMBL/GenBank/DDBJ databases">
        <authorList>
            <person name="Perry B.J."/>
            <person name="Sullivan J.T."/>
            <person name="Murphy R.J.T."/>
            <person name="Ramsay J.P."/>
            <person name="Ronson C.W."/>
        </authorList>
    </citation>
    <scope>NUCLEOTIDE SEQUENCE [LARGE SCALE GENOMIC DNA]</scope>
    <source>
        <strain evidence="7 8">R88b</strain>
    </source>
</reference>
<evidence type="ECO:0000256" key="4">
    <source>
        <dbReference type="ARBA" id="ARBA00022833"/>
    </source>
</evidence>
<evidence type="ECO:0000313" key="7">
    <source>
        <dbReference type="EMBL" id="QKD05718.1"/>
    </source>
</evidence>
<feature type="domain" description="Succinylglutamate desuccinylase/Aspartoacylase catalytic" evidence="6">
    <location>
        <begin position="44"/>
        <end position="228"/>
    </location>
</feature>
<dbReference type="InterPro" id="IPR055438">
    <property type="entry name" value="AstE_AspA_cat"/>
</dbReference>
<keyword evidence="4" id="KW-0862">Zinc</keyword>
<evidence type="ECO:0000256" key="1">
    <source>
        <dbReference type="ARBA" id="ARBA00001947"/>
    </source>
</evidence>
<dbReference type="GeneID" id="66686223"/>
<protein>
    <submittedName>
        <fullName evidence="7">Peptidase M14</fullName>
    </submittedName>
</protein>
<dbReference type="GO" id="GO:0016811">
    <property type="term" value="F:hydrolase activity, acting on carbon-nitrogen (but not peptide) bonds, in linear amides"/>
    <property type="evidence" value="ECO:0007669"/>
    <property type="project" value="InterPro"/>
</dbReference>
<dbReference type="GO" id="GO:0046872">
    <property type="term" value="F:metal ion binding"/>
    <property type="evidence" value="ECO:0007669"/>
    <property type="project" value="UniProtKB-KW"/>
</dbReference>
<evidence type="ECO:0000313" key="8">
    <source>
        <dbReference type="Proteomes" id="UP000503017"/>
    </source>
</evidence>
<dbReference type="Gene3D" id="3.40.630.10">
    <property type="entry name" value="Zn peptidases"/>
    <property type="match status" value="1"/>
</dbReference>
<evidence type="ECO:0000256" key="2">
    <source>
        <dbReference type="ARBA" id="ARBA00022723"/>
    </source>
</evidence>
<evidence type="ECO:0000259" key="6">
    <source>
        <dbReference type="Pfam" id="PF24827"/>
    </source>
</evidence>
<sequence>MSEAPHLTFDSDMPGVSRGHLVVPGGADRGELSLPVFSLNRGEGPRLLVTGGNHGNELEGPLVARRLIEWLPEAQTCGRVIVLPMLNPLAVQAWSRNTPLDGLNLNRVFPGRAGGSVTERIADAVSRILLPMADTVFDLHSFGPTWDFPPAATTHPIADLDLMARTVRMAEAFKLPLTLVWEYNDTVGMFDIVAQNQGKVFVCAEFGGGTVGADNLAIYEAGVRNALIALGLVEGKAEYPTFRQQKSGQTLETHPSDELKSPAPGIFEPRASVLDEVKQGDLIGILHPMDSLSVESIDIRAPGTAIVFAIRSGGHVGVNEWVAAVARPLRLECH</sequence>
<dbReference type="Proteomes" id="UP000503017">
    <property type="component" value="Chromosome"/>
</dbReference>
<dbReference type="GO" id="GO:0016788">
    <property type="term" value="F:hydrolase activity, acting on ester bonds"/>
    <property type="evidence" value="ECO:0007669"/>
    <property type="project" value="InterPro"/>
</dbReference>
<dbReference type="CDD" id="cd06252">
    <property type="entry name" value="M14_ASTE_ASPA-like"/>
    <property type="match status" value="1"/>
</dbReference>
<feature type="region of interest" description="Disordered" evidence="5">
    <location>
        <begin position="243"/>
        <end position="262"/>
    </location>
</feature>
<feature type="compositionally biased region" description="Polar residues" evidence="5">
    <location>
        <begin position="243"/>
        <end position="253"/>
    </location>
</feature>
<comment type="cofactor">
    <cofactor evidence="1">
        <name>Zn(2+)</name>
        <dbReference type="ChEBI" id="CHEBI:29105"/>
    </cofactor>
</comment>
<dbReference type="PANTHER" id="PTHR37326">
    <property type="entry name" value="BLL3975 PROTEIN"/>
    <property type="match status" value="1"/>
</dbReference>
<dbReference type="InterPro" id="IPR043795">
    <property type="entry name" value="N-alpha-Ac-DABA-like"/>
</dbReference>
<accession>A0A6M7X148</accession>
<keyword evidence="3" id="KW-0378">Hydrolase</keyword>
<dbReference type="AlphaFoldDB" id="A0A6M7X148"/>
<dbReference type="InterPro" id="IPR053138">
    <property type="entry name" value="N-alpha-Ac-DABA_deacetylase"/>
</dbReference>
<dbReference type="RefSeq" id="WP_027033314.1">
    <property type="nucleotide sequence ID" value="NZ_CP033367.1"/>
</dbReference>
<dbReference type="Pfam" id="PF24827">
    <property type="entry name" value="AstE_AspA_cat"/>
    <property type="match status" value="1"/>
</dbReference>
<proteinExistence type="predicted"/>
<evidence type="ECO:0000256" key="3">
    <source>
        <dbReference type="ARBA" id="ARBA00022801"/>
    </source>
</evidence>
<dbReference type="PANTHER" id="PTHR37326:SF1">
    <property type="entry name" value="BLL3975 PROTEIN"/>
    <property type="match status" value="1"/>
</dbReference>
<keyword evidence="2" id="KW-0479">Metal-binding</keyword>
<dbReference type="SUPFAM" id="SSF53187">
    <property type="entry name" value="Zn-dependent exopeptidases"/>
    <property type="match status" value="1"/>
</dbReference>